<keyword evidence="10" id="KW-0479">Metal-binding</keyword>
<dbReference type="InterPro" id="IPR036397">
    <property type="entry name" value="RNaseH_sf"/>
</dbReference>
<feature type="region of interest" description="Disordered" evidence="22">
    <location>
        <begin position="544"/>
        <end position="762"/>
    </location>
</feature>
<reference evidence="28" key="1">
    <citation type="submission" date="2016-10" db="EMBL/GenBank/DDBJ databases">
        <authorList>
            <person name="Jeantristanb JTB J.-T."/>
            <person name="Ricardo R."/>
        </authorList>
    </citation>
    <scope>NUCLEOTIDE SEQUENCE [LARGE SCALE GENOMIC DNA]</scope>
</reference>
<dbReference type="GO" id="GO:0005634">
    <property type="term" value="C:nucleus"/>
    <property type="evidence" value="ECO:0007669"/>
    <property type="project" value="UniProtKB-SubCell"/>
</dbReference>
<keyword evidence="18" id="KW-0234">DNA repair</keyword>
<keyword evidence="9" id="KW-0235">DNA replication</keyword>
<feature type="region of interest" description="Disordered" evidence="22">
    <location>
        <begin position="356"/>
        <end position="380"/>
    </location>
</feature>
<dbReference type="InterPro" id="IPR025687">
    <property type="entry name" value="Znf-C4pol"/>
</dbReference>
<dbReference type="SUPFAM" id="SSF53098">
    <property type="entry name" value="Ribonuclease H-like"/>
    <property type="match status" value="1"/>
</dbReference>
<evidence type="ECO:0000256" key="9">
    <source>
        <dbReference type="ARBA" id="ARBA00022705"/>
    </source>
</evidence>
<evidence type="ECO:0000256" key="10">
    <source>
        <dbReference type="ARBA" id="ARBA00022723"/>
    </source>
</evidence>
<dbReference type="PANTHER" id="PTHR45812">
    <property type="entry name" value="DNA POLYMERASE ZETA CATALYTIC SUBUNIT"/>
    <property type="match status" value="1"/>
</dbReference>
<feature type="compositionally biased region" description="Acidic residues" evidence="22">
    <location>
        <begin position="555"/>
        <end position="570"/>
    </location>
</feature>
<sequence>MAAAHHATATAPTTPSPSTIIRFKLSDIDTVMSSDKTIYTNDQSAFAVDPNPGGPVPPMSTVPVIRIFGATDRGKRVMAHIHGVFPYVYIKYLGASLEPDAVKAYIKRLARALNLAMDYMARDPHRANRSNPNGKAGRHQSGPGQRGGAQPEPTTPAVAFIVACKGIPFYGYHVGHEAFLKIYITRPTFKIRLSETLRSGVIMKTKFDVFEDHAPFLLQFMLDCDLYGCGWVEVDECRFRKLPQHEWSPSDDLDPPSIDGPYHTRVYNSTSVPPSLVYPRYAYDSPAPVSTCPIEIDVPIYGIHNRHKIKPREIQQDFVEFFQKEELNGSEGGEQDKLVLSLRELWTDERRRREAVGEVGPGEVKDSTPRQWDKRGPTDPIWADEPRLRAKVDALLQEDIKAYRAQPGFAQREPEWETFVDERQVAEKVGRGFMERLKTTFEQVDAVFLTRLEQDRRSNYEYGALIASRYDYANKNKSRTRSPSRPPSEDFDEKVFRAGSTQAQIERIVDEDEAAEMIYDQAVDEYSERAEVFNTQYFGDLKRRARQKDGSGVDAIEEEREKEDGEDNENGEAGVDVNDLFDGGTESDLMGPESSPQAPPPAQTSRADVNNGDLESDVGSPADSVTSDFHDDGNRPQRQTYKVSIALDSMTPESLDETSAFEQTFKPMPTPARTHPVPFSTRSTSRSPTKQNLFRSPTKAVKVRRATSRGSSASNSAQGSDVDDEEDEHEPVLTSREHDTPMSDDDLLIPPVQRATGYDPSDMDGDLEDHASDILEAYVPTPTQVEAVQPSMVPVAMRSFIEVDEEVPISSHDSRGTVRSRGSSCRSASVSSLDAPPTPKRMTLRFDVPESESQSSFLASASNQPYTPELSIELEPISYATHSSGSRSAIHIPSLLLPLQNSNTSSSSGPVIHTDHPVSACSWIYHEPAPSAQQVLETLEMYNQPRVDYTNPYYSNPADVSRVANEYGGRRFVLRDHSMRNTPALNHLDRRVRDAETTTRGTEDYPRMSKRSGDRGREQHGLWVYVKRPPTRAEVNAWAKKEDLIQEAKSNVKPRTRGIEGPTQHQGGFKFTPVNGAPAQREKQHMAVLAMELHGELEPASTRSRARVLINSLFLLSKVNTREGLLPNPLLDPIQAIFYCLQSENDDVEMNGRLPDTHVGCIAMWDAADSDLRKTVGPTDYGLEVVDNELSMIATFLDLIVNDWDPEALAGYEVHHSSWGYLLERAKEVHDWNLVPELGRMEKQSTGRHGNAQSDRWGFTQSSALKFTGRHVLPIWRILSSDNRMQHAAFEHVVFQILKQRCVSDRSAGLTPPAHTLSISTCTTRTPHFSHETLTKWYTSGNPRYITKVLEYWRNRVEMDIEMLEAAEIIEHNWLGFWSTVIALHKPLTAYPLFFSESARVFGVDFRSVRTRGSQFKVEAVMFKLAKPESFVLLSPNRVQVGHQNAAECGPLIMEPQSAFYKGPLVVLDFQSLYPSVMIAYNYCYSCQLESQALTIFDAASFHRTCLGRIERFKSANKFGTTTIDPPPGLLELMKEHITISPNGMMFVKREVRRSLLAKMLSELLDTRVMVKSSMKRVQDDRALTKLLNARQLALKFLANVTYGYTSATFSGRMPCVEIADAIVQTGRETLEKAIVTVKSRVEWGAEVVYGDTDSLFIYLPGKSKDDAFRIGHEMADTITSMNPRPIKLKFEKVYLPCVLLAKKRYVGFKYEYPAQLEPDFDAKGIETVRRDGIAATQKMQEACMKILFRSQDLSVIKAYLQRQWEKLLLGDVSPQDFVYAKAVKLGNYALLESSEGRVPPPGAMVAQRAMKRDPRAEPEYGERVPYILFQSVPGEKQIDHAASPEEFLSDPRLRLDAKHYIERAIIPPLARIFNLIGVDITQWFKQMPRSLTVVHARSTQPGARKALLEEYLKSERCRACGASGGVEEGGLCPTCLTKPGEVVYQLHTRMRTIHSKQMALRKICASCSSAVTTEEIECDSTDCPLLWDRKATEKEAIRIDEVFRLLT</sequence>
<dbReference type="GO" id="GO:0016035">
    <property type="term" value="C:zeta DNA polymerase complex"/>
    <property type="evidence" value="ECO:0007669"/>
    <property type="project" value="InterPro"/>
</dbReference>
<dbReference type="GO" id="GO:0008270">
    <property type="term" value="F:zinc ion binding"/>
    <property type="evidence" value="ECO:0007669"/>
    <property type="project" value="UniProtKB-KW"/>
</dbReference>
<dbReference type="InterPro" id="IPR017964">
    <property type="entry name" value="DNA-dir_DNA_pol_B_CS"/>
</dbReference>
<comment type="subunit">
    <text evidence="21">Forms DNA polymerase zeta with REV7.</text>
</comment>
<keyword evidence="11" id="KW-0227">DNA damage</keyword>
<evidence type="ECO:0000256" key="18">
    <source>
        <dbReference type="ARBA" id="ARBA00023204"/>
    </source>
</evidence>
<evidence type="ECO:0000256" key="22">
    <source>
        <dbReference type="SAM" id="MobiDB-lite"/>
    </source>
</evidence>
<dbReference type="Pfam" id="PF00136">
    <property type="entry name" value="DNA_pol_B"/>
    <property type="match status" value="1"/>
</dbReference>
<accession>A0A2X0MUW4</accession>
<evidence type="ECO:0000256" key="17">
    <source>
        <dbReference type="ARBA" id="ARBA00023125"/>
    </source>
</evidence>
<organism evidence="27 28">
    <name type="scientific">Microbotryum saponariae</name>
    <dbReference type="NCBI Taxonomy" id="289078"/>
    <lineage>
        <taxon>Eukaryota</taxon>
        <taxon>Fungi</taxon>
        <taxon>Dikarya</taxon>
        <taxon>Basidiomycota</taxon>
        <taxon>Pucciniomycotina</taxon>
        <taxon>Microbotryomycetes</taxon>
        <taxon>Microbotryales</taxon>
        <taxon>Microbotryaceae</taxon>
        <taxon>Microbotryum</taxon>
    </lineage>
</organism>
<dbReference type="GO" id="GO:0003677">
    <property type="term" value="F:DNA binding"/>
    <property type="evidence" value="ECO:0007669"/>
    <property type="project" value="UniProtKB-KW"/>
</dbReference>
<evidence type="ECO:0000256" key="6">
    <source>
        <dbReference type="ARBA" id="ARBA00022485"/>
    </source>
</evidence>
<keyword evidence="19" id="KW-0539">Nucleus</keyword>
<dbReference type="EC" id="2.7.7.7" evidence="4"/>
<keyword evidence="17" id="KW-0238">DNA-binding</keyword>
<keyword evidence="14" id="KW-0239">DNA-directed DNA polymerase</keyword>
<dbReference type="STRING" id="289078.A0A2X0MUW4"/>
<dbReference type="Gene3D" id="3.30.420.10">
    <property type="entry name" value="Ribonuclease H-like superfamily/Ribonuclease H"/>
    <property type="match status" value="1"/>
</dbReference>
<dbReference type="Pfam" id="PF14260">
    <property type="entry name" value="zf-C4pol"/>
    <property type="match status" value="1"/>
</dbReference>
<dbReference type="PRINTS" id="PR00106">
    <property type="entry name" value="DNAPOLB"/>
</dbReference>
<dbReference type="InterPro" id="IPR023211">
    <property type="entry name" value="DNA_pol_palm_dom_sf"/>
</dbReference>
<feature type="domain" description="DNA-directed DNA polymerase family B multifunctional" evidence="23">
    <location>
        <begin position="1405"/>
        <end position="1876"/>
    </location>
</feature>
<evidence type="ECO:0000313" key="28">
    <source>
        <dbReference type="Proteomes" id="UP000249723"/>
    </source>
</evidence>
<evidence type="ECO:0000256" key="2">
    <source>
        <dbReference type="ARBA" id="ARBA00004123"/>
    </source>
</evidence>
<evidence type="ECO:0000259" key="24">
    <source>
        <dbReference type="Pfam" id="PF03104"/>
    </source>
</evidence>
<evidence type="ECO:0000256" key="15">
    <source>
        <dbReference type="ARBA" id="ARBA00023004"/>
    </source>
</evidence>
<dbReference type="PROSITE" id="PS00116">
    <property type="entry name" value="DNA_POLYMERASE_B"/>
    <property type="match status" value="1"/>
</dbReference>
<evidence type="ECO:0000256" key="19">
    <source>
        <dbReference type="ARBA" id="ARBA00023242"/>
    </source>
</evidence>
<evidence type="ECO:0000256" key="8">
    <source>
        <dbReference type="ARBA" id="ARBA00022695"/>
    </source>
</evidence>
<evidence type="ECO:0000259" key="26">
    <source>
        <dbReference type="Pfam" id="PF24055"/>
    </source>
</evidence>
<comment type="cofactor">
    <cofactor evidence="1">
        <name>[4Fe-4S] cluster</name>
        <dbReference type="ChEBI" id="CHEBI:49883"/>
    </cofactor>
</comment>
<evidence type="ECO:0000256" key="5">
    <source>
        <dbReference type="ARBA" id="ARBA00021589"/>
    </source>
</evidence>
<keyword evidence="13" id="KW-0862">Zinc</keyword>
<dbReference type="InterPro" id="IPR043502">
    <property type="entry name" value="DNA/RNA_pol_sf"/>
</dbReference>
<keyword evidence="16" id="KW-0411">Iron-sulfur</keyword>
<dbReference type="InterPro" id="IPR012337">
    <property type="entry name" value="RNaseH-like_sf"/>
</dbReference>
<evidence type="ECO:0000256" key="21">
    <source>
        <dbReference type="ARBA" id="ARBA00066055"/>
    </source>
</evidence>
<evidence type="ECO:0000256" key="3">
    <source>
        <dbReference type="ARBA" id="ARBA00005755"/>
    </source>
</evidence>
<keyword evidence="28" id="KW-1185">Reference proteome</keyword>
<dbReference type="Pfam" id="PF03104">
    <property type="entry name" value="DNA_pol_B_exo1"/>
    <property type="match status" value="1"/>
</dbReference>
<dbReference type="InterPro" id="IPR042087">
    <property type="entry name" value="DNA_pol_B_thumb"/>
</dbReference>
<dbReference type="Gene3D" id="3.90.1600.10">
    <property type="entry name" value="Palm domain of DNA polymerase"/>
    <property type="match status" value="1"/>
</dbReference>
<keyword evidence="12" id="KW-0863">Zinc-finger</keyword>
<dbReference type="InterPro" id="IPR006172">
    <property type="entry name" value="DNA-dir_DNA_pol_B"/>
</dbReference>
<evidence type="ECO:0000256" key="7">
    <source>
        <dbReference type="ARBA" id="ARBA00022679"/>
    </source>
</evidence>
<dbReference type="GO" id="GO:0000724">
    <property type="term" value="P:double-strand break repair via homologous recombination"/>
    <property type="evidence" value="ECO:0007669"/>
    <property type="project" value="TreeGrafter"/>
</dbReference>
<evidence type="ECO:0000256" key="4">
    <source>
        <dbReference type="ARBA" id="ARBA00012417"/>
    </source>
</evidence>
<evidence type="ECO:0000259" key="25">
    <source>
        <dbReference type="Pfam" id="PF14260"/>
    </source>
</evidence>
<dbReference type="InterPro" id="IPR030559">
    <property type="entry name" value="PolZ_Rev3"/>
</dbReference>
<evidence type="ECO:0000256" key="11">
    <source>
        <dbReference type="ARBA" id="ARBA00022763"/>
    </source>
</evidence>
<keyword evidence="15" id="KW-0408">Iron</keyword>
<feature type="compositionally biased region" description="Low complexity" evidence="22">
    <location>
        <begin position="819"/>
        <end position="832"/>
    </location>
</feature>
<dbReference type="Proteomes" id="UP000249723">
    <property type="component" value="Unassembled WGS sequence"/>
</dbReference>
<comment type="subcellular location">
    <subcellularLocation>
        <location evidence="2">Nucleus</location>
    </subcellularLocation>
</comment>
<evidence type="ECO:0000256" key="20">
    <source>
        <dbReference type="ARBA" id="ARBA00049244"/>
    </source>
</evidence>
<dbReference type="FunFam" id="1.10.287.690:FF:000002">
    <property type="entry name" value="DNA polymerase zeta"/>
    <property type="match status" value="1"/>
</dbReference>
<feature type="domain" description="DNA polymerase delta/zeta catalytic subunit N-terminal" evidence="26">
    <location>
        <begin position="83"/>
        <end position="188"/>
    </location>
</feature>
<dbReference type="Gene3D" id="1.10.287.690">
    <property type="entry name" value="Helix hairpin bin"/>
    <property type="match status" value="1"/>
</dbReference>
<evidence type="ECO:0000256" key="13">
    <source>
        <dbReference type="ARBA" id="ARBA00022833"/>
    </source>
</evidence>
<dbReference type="FunFam" id="1.10.132.60:FF:000007">
    <property type="entry name" value="DNA polymerase"/>
    <property type="match status" value="1"/>
</dbReference>
<dbReference type="GO" id="GO:0006260">
    <property type="term" value="P:DNA replication"/>
    <property type="evidence" value="ECO:0007669"/>
    <property type="project" value="UniProtKB-KW"/>
</dbReference>
<comment type="similarity">
    <text evidence="3">Belongs to the DNA polymerase type-B family.</text>
</comment>
<feature type="region of interest" description="Disordered" evidence="22">
    <location>
        <begin position="808"/>
        <end position="843"/>
    </location>
</feature>
<proteinExistence type="inferred from homology"/>
<feature type="compositionally biased region" description="Polar residues" evidence="22">
    <location>
        <begin position="708"/>
        <end position="719"/>
    </location>
</feature>
<comment type="catalytic activity">
    <reaction evidence="20">
        <text>DNA(n) + a 2'-deoxyribonucleoside 5'-triphosphate = DNA(n+1) + diphosphate</text>
        <dbReference type="Rhea" id="RHEA:22508"/>
        <dbReference type="Rhea" id="RHEA-COMP:17339"/>
        <dbReference type="Rhea" id="RHEA-COMP:17340"/>
        <dbReference type="ChEBI" id="CHEBI:33019"/>
        <dbReference type="ChEBI" id="CHEBI:61560"/>
        <dbReference type="ChEBI" id="CHEBI:173112"/>
        <dbReference type="EC" id="2.7.7.7"/>
    </reaction>
</comment>
<evidence type="ECO:0000256" key="1">
    <source>
        <dbReference type="ARBA" id="ARBA00001966"/>
    </source>
</evidence>
<feature type="compositionally biased region" description="Basic and acidic residues" evidence="22">
    <location>
        <begin position="363"/>
        <end position="377"/>
    </location>
</feature>
<dbReference type="SMART" id="SM00486">
    <property type="entry name" value="POLBc"/>
    <property type="match status" value="1"/>
</dbReference>
<dbReference type="InterPro" id="IPR006133">
    <property type="entry name" value="DNA-dir_DNA_pol_B_exonuc"/>
</dbReference>
<keyword evidence="6" id="KW-0004">4Fe-4S</keyword>
<name>A0A2X0MUW4_9BASI</name>
<evidence type="ECO:0000256" key="16">
    <source>
        <dbReference type="ARBA" id="ARBA00023014"/>
    </source>
</evidence>
<dbReference type="GO" id="GO:0042276">
    <property type="term" value="P:error-prone translesion synthesis"/>
    <property type="evidence" value="ECO:0007669"/>
    <property type="project" value="TreeGrafter"/>
</dbReference>
<evidence type="ECO:0000313" key="27">
    <source>
        <dbReference type="EMBL" id="SCZ90829.1"/>
    </source>
</evidence>
<dbReference type="Gene3D" id="1.10.132.60">
    <property type="entry name" value="DNA polymerase family B, C-terminal domain"/>
    <property type="match status" value="1"/>
</dbReference>
<protein>
    <recommendedName>
        <fullName evidence="5">DNA polymerase zeta catalytic subunit</fullName>
        <ecNumber evidence="4">2.7.7.7</ecNumber>
    </recommendedName>
</protein>
<dbReference type="PANTHER" id="PTHR45812:SF1">
    <property type="entry name" value="DNA POLYMERASE ZETA CATALYTIC SUBUNIT"/>
    <property type="match status" value="1"/>
</dbReference>
<feature type="domain" description="C4-type zinc-finger of DNA polymerase delta" evidence="25">
    <location>
        <begin position="1918"/>
        <end position="1990"/>
    </location>
</feature>
<feature type="domain" description="DNA-directed DNA polymerase family B exonuclease" evidence="24">
    <location>
        <begin position="1126"/>
        <end position="1270"/>
    </location>
</feature>
<dbReference type="CDD" id="cd05534">
    <property type="entry name" value="POLBc_zeta"/>
    <property type="match status" value="1"/>
</dbReference>
<dbReference type="OrthoDB" id="2414538at2759"/>
<dbReference type="GO" id="GO:0003887">
    <property type="term" value="F:DNA-directed DNA polymerase activity"/>
    <property type="evidence" value="ECO:0007669"/>
    <property type="project" value="UniProtKB-KW"/>
</dbReference>
<feature type="region of interest" description="Disordered" evidence="22">
    <location>
        <begin position="124"/>
        <end position="153"/>
    </location>
</feature>
<evidence type="ECO:0000256" key="12">
    <source>
        <dbReference type="ARBA" id="ARBA00022771"/>
    </source>
</evidence>
<keyword evidence="8" id="KW-0548">Nucleotidyltransferase</keyword>
<dbReference type="InterPro" id="IPR056435">
    <property type="entry name" value="DPOD/Z_N"/>
</dbReference>
<evidence type="ECO:0000259" key="23">
    <source>
        <dbReference type="Pfam" id="PF00136"/>
    </source>
</evidence>
<keyword evidence="7" id="KW-0808">Transferase</keyword>
<dbReference type="CDD" id="cd05778">
    <property type="entry name" value="DNA_polB_zeta_exo"/>
    <property type="match status" value="1"/>
</dbReference>
<gene>
    <name evidence="27" type="ORF">BZ3500_MVSOF-1268-A1-R1_CHR1-3G02292</name>
</gene>
<evidence type="ECO:0000256" key="14">
    <source>
        <dbReference type="ARBA" id="ARBA00022932"/>
    </source>
</evidence>
<dbReference type="GO" id="GO:0051539">
    <property type="term" value="F:4 iron, 4 sulfur cluster binding"/>
    <property type="evidence" value="ECO:0007669"/>
    <property type="project" value="UniProtKB-KW"/>
</dbReference>
<dbReference type="SUPFAM" id="SSF56672">
    <property type="entry name" value="DNA/RNA polymerases"/>
    <property type="match status" value="1"/>
</dbReference>
<dbReference type="EMBL" id="FMWP01000014">
    <property type="protein sequence ID" value="SCZ90829.1"/>
    <property type="molecule type" value="Genomic_DNA"/>
</dbReference>
<dbReference type="Gene3D" id="3.30.342.10">
    <property type="entry name" value="DNA Polymerase, chain B, domain 1"/>
    <property type="match status" value="1"/>
</dbReference>
<dbReference type="Pfam" id="PF24055">
    <property type="entry name" value="POL3_N"/>
    <property type="match status" value="1"/>
</dbReference>
<dbReference type="InterPro" id="IPR006134">
    <property type="entry name" value="DNA-dir_DNA_pol_B_multi_dom"/>
</dbReference>
<dbReference type="GO" id="GO:0000166">
    <property type="term" value="F:nucleotide binding"/>
    <property type="evidence" value="ECO:0007669"/>
    <property type="project" value="InterPro"/>
</dbReference>
<feature type="region of interest" description="Disordered" evidence="22">
    <location>
        <begin position="994"/>
        <end position="1016"/>
    </location>
</feature>